<dbReference type="AlphaFoldDB" id="A0A6C0BPZ1"/>
<reference evidence="1" key="1">
    <citation type="journal article" date="2020" name="Nature">
        <title>Giant virus diversity and host interactions through global metagenomics.</title>
        <authorList>
            <person name="Schulz F."/>
            <person name="Roux S."/>
            <person name="Paez-Espino D."/>
            <person name="Jungbluth S."/>
            <person name="Walsh D.A."/>
            <person name="Denef V.J."/>
            <person name="McMahon K.D."/>
            <person name="Konstantinidis K.T."/>
            <person name="Eloe-Fadrosh E.A."/>
            <person name="Kyrpides N.C."/>
            <person name="Woyke T."/>
        </authorList>
    </citation>
    <scope>NUCLEOTIDE SEQUENCE</scope>
    <source>
        <strain evidence="1">GVMAG-M-3300018080-19</strain>
    </source>
</reference>
<organism evidence="1">
    <name type="scientific">viral metagenome</name>
    <dbReference type="NCBI Taxonomy" id="1070528"/>
    <lineage>
        <taxon>unclassified sequences</taxon>
        <taxon>metagenomes</taxon>
        <taxon>organismal metagenomes</taxon>
    </lineage>
</organism>
<accession>A0A6C0BPZ1</accession>
<sequence length="155" mass="18263">MNKTKLLQGIKLSVVLGGVYWMAKMLSPFVIKQDPRIEERLQVYPQLRTYVRIVELLLELEETLETMTKQHHLIIKLYETFAALSGIEAAVRYDSNYKAQACEHRIDNLIKFLEHYPYPIYSMRMEVEEVATELREFASDMCHNINQDCISNLEY</sequence>
<dbReference type="EMBL" id="MN739208">
    <property type="protein sequence ID" value="QHS93704.1"/>
    <property type="molecule type" value="Genomic_DNA"/>
</dbReference>
<protein>
    <submittedName>
        <fullName evidence="1">Uncharacterized protein</fullName>
    </submittedName>
</protein>
<name>A0A6C0BPZ1_9ZZZZ</name>
<proteinExistence type="predicted"/>
<evidence type="ECO:0000313" key="1">
    <source>
        <dbReference type="EMBL" id="QHS93704.1"/>
    </source>
</evidence>